<gene>
    <name evidence="1" type="ORF">ACAOBT_LOCUS929</name>
</gene>
<evidence type="ECO:0000313" key="2">
    <source>
        <dbReference type="Proteomes" id="UP001152888"/>
    </source>
</evidence>
<proteinExistence type="predicted"/>
<name>A0A9P0JQL6_ACAOB</name>
<organism evidence="1 2">
    <name type="scientific">Acanthoscelides obtectus</name>
    <name type="common">Bean weevil</name>
    <name type="synonym">Bruchus obtectus</name>
    <dbReference type="NCBI Taxonomy" id="200917"/>
    <lineage>
        <taxon>Eukaryota</taxon>
        <taxon>Metazoa</taxon>
        <taxon>Ecdysozoa</taxon>
        <taxon>Arthropoda</taxon>
        <taxon>Hexapoda</taxon>
        <taxon>Insecta</taxon>
        <taxon>Pterygota</taxon>
        <taxon>Neoptera</taxon>
        <taxon>Endopterygota</taxon>
        <taxon>Coleoptera</taxon>
        <taxon>Polyphaga</taxon>
        <taxon>Cucujiformia</taxon>
        <taxon>Chrysomeloidea</taxon>
        <taxon>Chrysomelidae</taxon>
        <taxon>Bruchinae</taxon>
        <taxon>Bruchini</taxon>
        <taxon>Acanthoscelides</taxon>
    </lineage>
</organism>
<sequence>MLKGYQIRCPNGVCPPPPSPSRHRELDDGAEEAVHTFTLHYLAACPPHIRHPSAVIPAAEIASRSA</sequence>
<accession>A0A9P0JQL6</accession>
<dbReference type="EMBL" id="CAKOFQ010006658">
    <property type="protein sequence ID" value="CAH1955146.1"/>
    <property type="molecule type" value="Genomic_DNA"/>
</dbReference>
<keyword evidence="2" id="KW-1185">Reference proteome</keyword>
<dbReference type="Proteomes" id="UP001152888">
    <property type="component" value="Unassembled WGS sequence"/>
</dbReference>
<comment type="caution">
    <text evidence="1">The sequence shown here is derived from an EMBL/GenBank/DDBJ whole genome shotgun (WGS) entry which is preliminary data.</text>
</comment>
<reference evidence="1" key="1">
    <citation type="submission" date="2022-03" db="EMBL/GenBank/DDBJ databases">
        <authorList>
            <person name="Sayadi A."/>
        </authorList>
    </citation>
    <scope>NUCLEOTIDE SEQUENCE</scope>
</reference>
<evidence type="ECO:0000313" key="1">
    <source>
        <dbReference type="EMBL" id="CAH1955146.1"/>
    </source>
</evidence>
<protein>
    <submittedName>
        <fullName evidence="1">Uncharacterized protein</fullName>
    </submittedName>
</protein>
<dbReference type="OrthoDB" id="10545782at2759"/>
<dbReference type="AlphaFoldDB" id="A0A9P0JQL6"/>